<feature type="compositionally biased region" description="Low complexity" evidence="1">
    <location>
        <begin position="47"/>
        <end position="58"/>
    </location>
</feature>
<comment type="caution">
    <text evidence="2">The sequence shown here is derived from an EMBL/GenBank/DDBJ whole genome shotgun (WGS) entry which is preliminary data.</text>
</comment>
<sequence length="234" mass="25976">MKAKRNTSIAPILDLAGAVQRTEIPTSTSRQRTDENRVEDEDGSECASPSASVSPLPSRVQMNLSCRSGKLATFLNEWQQLNLPRALNDNQPLDRVAHFQDDTSASIELSPTKSSASATDQSWNVSGSAQTPKRRRRVEIEKVNAAVHDYMDRIDDKLSKMYGIPPSSAIQRSAVHHASNLPVSVDCQSQRDQRRSLNQSCEKSMRRAANCAKQSLKVSEVRMQQVHSDCEDLV</sequence>
<accession>A0A9W6YDL0</accession>
<dbReference type="OrthoDB" id="75762at2759"/>
<gene>
    <name evidence="2" type="ORF">Plil01_001724000</name>
</gene>
<dbReference type="AlphaFoldDB" id="A0A9W6YDL0"/>
<name>A0A9W6YDL0_9STRA</name>
<organism evidence="2 3">
    <name type="scientific">Phytophthora lilii</name>
    <dbReference type="NCBI Taxonomy" id="2077276"/>
    <lineage>
        <taxon>Eukaryota</taxon>
        <taxon>Sar</taxon>
        <taxon>Stramenopiles</taxon>
        <taxon>Oomycota</taxon>
        <taxon>Peronosporomycetes</taxon>
        <taxon>Peronosporales</taxon>
        <taxon>Peronosporaceae</taxon>
        <taxon>Phytophthora</taxon>
    </lineage>
</organism>
<reference evidence="2" key="1">
    <citation type="submission" date="2023-04" db="EMBL/GenBank/DDBJ databases">
        <title>Phytophthora lilii NBRC 32176.</title>
        <authorList>
            <person name="Ichikawa N."/>
            <person name="Sato H."/>
            <person name="Tonouchi N."/>
        </authorList>
    </citation>
    <scope>NUCLEOTIDE SEQUENCE</scope>
    <source>
        <strain evidence="2">NBRC 32176</strain>
    </source>
</reference>
<evidence type="ECO:0000313" key="3">
    <source>
        <dbReference type="Proteomes" id="UP001165083"/>
    </source>
</evidence>
<evidence type="ECO:0000313" key="2">
    <source>
        <dbReference type="EMBL" id="GMF60417.1"/>
    </source>
</evidence>
<protein>
    <submittedName>
        <fullName evidence="2">Unnamed protein product</fullName>
    </submittedName>
</protein>
<proteinExistence type="predicted"/>
<evidence type="ECO:0000256" key="1">
    <source>
        <dbReference type="SAM" id="MobiDB-lite"/>
    </source>
</evidence>
<dbReference type="EMBL" id="BSXW01009185">
    <property type="protein sequence ID" value="GMF60417.1"/>
    <property type="molecule type" value="Genomic_DNA"/>
</dbReference>
<feature type="compositionally biased region" description="Polar residues" evidence="1">
    <location>
        <begin position="107"/>
        <end position="131"/>
    </location>
</feature>
<keyword evidence="3" id="KW-1185">Reference proteome</keyword>
<feature type="region of interest" description="Disordered" evidence="1">
    <location>
        <begin position="107"/>
        <end position="135"/>
    </location>
</feature>
<feature type="region of interest" description="Disordered" evidence="1">
    <location>
        <begin position="20"/>
        <end position="58"/>
    </location>
</feature>
<dbReference type="Proteomes" id="UP001165083">
    <property type="component" value="Unassembled WGS sequence"/>
</dbReference>